<name>A0A9W5T7Z6_BABOV</name>
<reference evidence="3" key="1">
    <citation type="submission" date="2019-12" db="EMBL/GenBank/DDBJ databases">
        <title>Genome sequence of Babesia ovis.</title>
        <authorList>
            <person name="Yamagishi J."/>
            <person name="Sevinc F."/>
            <person name="Xuan X."/>
        </authorList>
    </citation>
    <scope>NUCLEOTIDE SEQUENCE</scope>
    <source>
        <strain evidence="3">Selcuk</strain>
    </source>
</reference>
<keyword evidence="4" id="KW-1185">Reference proteome</keyword>
<dbReference type="Proteomes" id="UP001057455">
    <property type="component" value="Unassembled WGS sequence"/>
</dbReference>
<dbReference type="AlphaFoldDB" id="A0A9W5T7Z6"/>
<gene>
    <name evidence="3" type="ORF">BaOVIS_003340</name>
</gene>
<evidence type="ECO:0000313" key="3">
    <source>
        <dbReference type="EMBL" id="GFE52930.1"/>
    </source>
</evidence>
<dbReference type="OrthoDB" id="340921at2759"/>
<feature type="chain" id="PRO_5040956768" evidence="2">
    <location>
        <begin position="20"/>
        <end position="256"/>
    </location>
</feature>
<evidence type="ECO:0000256" key="1">
    <source>
        <dbReference type="SAM" id="MobiDB-lite"/>
    </source>
</evidence>
<comment type="caution">
    <text evidence="3">The sequence shown here is derived from an EMBL/GenBank/DDBJ whole genome shotgun (WGS) entry which is preliminary data.</text>
</comment>
<proteinExistence type="predicted"/>
<organism evidence="3 4">
    <name type="scientific">Babesia ovis</name>
    <dbReference type="NCBI Taxonomy" id="5869"/>
    <lineage>
        <taxon>Eukaryota</taxon>
        <taxon>Sar</taxon>
        <taxon>Alveolata</taxon>
        <taxon>Apicomplexa</taxon>
        <taxon>Aconoidasida</taxon>
        <taxon>Piroplasmida</taxon>
        <taxon>Babesiidae</taxon>
        <taxon>Babesia</taxon>
    </lineage>
</organism>
<feature type="signal peptide" evidence="2">
    <location>
        <begin position="1"/>
        <end position="19"/>
    </location>
</feature>
<evidence type="ECO:0000313" key="4">
    <source>
        <dbReference type="Proteomes" id="UP001057455"/>
    </source>
</evidence>
<sequence length="256" mass="28042">MYTLVATLALTAQLCLCKAKDDKDKGKSVGMTPCGEGLKGLLDHRFDNNDEEALLTTAAYLSKNTLKLYTGNVTYLTIELNDAILPLETLGEKCFAIRSHNALPNTLCASGLLERNKWINAIEASMLCAETGVKSVLPLIPGEETLEEIDEEQPSGINLFIHDSPVGRPEIYINGKTTEELEKERNKESLDAAHIENDMDSIGDLDQLFPTFETGDGEPVTVAPIDDEALAEARAEAGMIDSSTPEMGYYKQEREL</sequence>
<keyword evidence="2" id="KW-0732">Signal</keyword>
<dbReference type="EMBL" id="BLIY01000003">
    <property type="protein sequence ID" value="GFE52930.1"/>
    <property type="molecule type" value="Genomic_DNA"/>
</dbReference>
<protein>
    <submittedName>
        <fullName evidence="3">Uncharacterized protein</fullName>
    </submittedName>
</protein>
<accession>A0A9W5T7Z6</accession>
<evidence type="ECO:0000256" key="2">
    <source>
        <dbReference type="SAM" id="SignalP"/>
    </source>
</evidence>
<feature type="region of interest" description="Disordered" evidence="1">
    <location>
        <begin position="236"/>
        <end position="256"/>
    </location>
</feature>